<proteinExistence type="predicted"/>
<evidence type="ECO:0000256" key="1">
    <source>
        <dbReference type="SAM" id="SignalP"/>
    </source>
</evidence>
<keyword evidence="3" id="KW-1185">Reference proteome</keyword>
<evidence type="ECO:0000313" key="2">
    <source>
        <dbReference type="EMBL" id="RMA64146.1"/>
    </source>
</evidence>
<sequence length="235" mass="26792">MKHKHILLFFISLQLVFVSLNAQENTTATDSIPKFTKYGFRLGADLAKPMRSLLEDGYSGFEVMGDFRISKKIYLAAEIGNEKKDRFESNLNSRAAGSYAKLGADYNAYNNWFGLNNAIFTGLRYGFSSFKQELIAYEVYSTNQSFPPFTVVDPVEYSGLSAHWAELIVGVKTEVLTNLYLSINLQLKRMISDTKPENFDNLYVPGFNRTYDFSVYGVGYGYTVSYLIPIYKRKF</sequence>
<name>A0A3L9YU21_9FLAO</name>
<protein>
    <recommendedName>
        <fullName evidence="4">Outer membrane protein with beta-barrel domain</fullName>
    </recommendedName>
</protein>
<dbReference type="Pfam" id="PF19515">
    <property type="entry name" value="DUF6048"/>
    <property type="match status" value="1"/>
</dbReference>
<reference evidence="2 3" key="1">
    <citation type="submission" date="2018-10" db="EMBL/GenBank/DDBJ databases">
        <title>Genomic Encyclopedia of Archaeal and Bacterial Type Strains, Phase II (KMG-II): from individual species to whole genera.</title>
        <authorList>
            <person name="Goeker M."/>
        </authorList>
    </citation>
    <scope>NUCLEOTIDE SEQUENCE [LARGE SCALE GENOMIC DNA]</scope>
    <source>
        <strain evidence="2 3">DSM 23424</strain>
    </source>
</reference>
<gene>
    <name evidence="2" type="ORF">BXY75_1013</name>
</gene>
<evidence type="ECO:0008006" key="4">
    <source>
        <dbReference type="Google" id="ProtNLM"/>
    </source>
</evidence>
<dbReference type="OrthoDB" id="1199048at2"/>
<dbReference type="AlphaFoldDB" id="A0A3L9YU21"/>
<dbReference type="InterPro" id="IPR046111">
    <property type="entry name" value="DUF6048"/>
</dbReference>
<organism evidence="2 3">
    <name type="scientific">Ulvibacter antarcticus</name>
    <dbReference type="NCBI Taxonomy" id="442714"/>
    <lineage>
        <taxon>Bacteria</taxon>
        <taxon>Pseudomonadati</taxon>
        <taxon>Bacteroidota</taxon>
        <taxon>Flavobacteriia</taxon>
        <taxon>Flavobacteriales</taxon>
        <taxon>Flavobacteriaceae</taxon>
        <taxon>Ulvibacter</taxon>
    </lineage>
</organism>
<accession>A0A3L9YU21</accession>
<feature type="chain" id="PRO_5018279669" description="Outer membrane protein with beta-barrel domain" evidence="1">
    <location>
        <begin position="23"/>
        <end position="235"/>
    </location>
</feature>
<feature type="signal peptide" evidence="1">
    <location>
        <begin position="1"/>
        <end position="22"/>
    </location>
</feature>
<dbReference type="EMBL" id="REFC01000012">
    <property type="protein sequence ID" value="RMA64146.1"/>
    <property type="molecule type" value="Genomic_DNA"/>
</dbReference>
<dbReference type="RefSeq" id="WP_121906619.1">
    <property type="nucleotide sequence ID" value="NZ_REFC01000012.1"/>
</dbReference>
<evidence type="ECO:0000313" key="3">
    <source>
        <dbReference type="Proteomes" id="UP000271339"/>
    </source>
</evidence>
<comment type="caution">
    <text evidence="2">The sequence shown here is derived from an EMBL/GenBank/DDBJ whole genome shotgun (WGS) entry which is preliminary data.</text>
</comment>
<dbReference type="Proteomes" id="UP000271339">
    <property type="component" value="Unassembled WGS sequence"/>
</dbReference>
<keyword evidence="1" id="KW-0732">Signal</keyword>